<dbReference type="CDD" id="cd06261">
    <property type="entry name" value="TM_PBP2"/>
    <property type="match status" value="1"/>
</dbReference>
<evidence type="ECO:0000256" key="7">
    <source>
        <dbReference type="ARBA" id="ARBA00023136"/>
    </source>
</evidence>
<dbReference type="RefSeq" id="WP_035034555.1">
    <property type="nucleotide sequence ID" value="NZ_CP068983.1"/>
</dbReference>
<keyword evidence="5 8" id="KW-0812">Transmembrane</keyword>
<dbReference type="GO" id="GO:0006865">
    <property type="term" value="P:amino acid transport"/>
    <property type="evidence" value="ECO:0007669"/>
    <property type="project" value="TreeGrafter"/>
</dbReference>
<sequence>MNYNWNWTIYWAPSPEGNGTYFDMLLTGLQWTIVTALASWVIAFCLGVLVGVLRTLPNRWAKLFGECYVELFRNIPLLVQMFLWYFVLPELLPASAGTWLKQLPNAPFYTATICLGLYTSARVAVQVQAGVEALSRGQRMAGLAIGLTLPQTYRYVLLPMALRIVVPPLTSEFLNNLKNTSVGLTIGLLELTSRTRTMQEYSFQVFEAFTAATILYLVLNMCVVWVSRRIEARVAVPGLISVKK</sequence>
<organism evidence="10 11">
    <name type="scientific">Paradevosia shaoguanensis</name>
    <dbReference type="NCBI Taxonomy" id="1335043"/>
    <lineage>
        <taxon>Bacteria</taxon>
        <taxon>Pseudomonadati</taxon>
        <taxon>Pseudomonadota</taxon>
        <taxon>Alphaproteobacteria</taxon>
        <taxon>Hyphomicrobiales</taxon>
        <taxon>Devosiaceae</taxon>
        <taxon>Paradevosia</taxon>
    </lineage>
</organism>
<reference evidence="10" key="1">
    <citation type="submission" date="2022-03" db="EMBL/GenBank/DDBJ databases">
        <title>The complete genome sequence of a Methyloterrigena soli.</title>
        <authorList>
            <person name="Zi Z."/>
        </authorList>
    </citation>
    <scope>NUCLEOTIDE SEQUENCE</scope>
    <source>
        <strain evidence="10">M48</strain>
    </source>
</reference>
<dbReference type="PROSITE" id="PS50928">
    <property type="entry name" value="ABC_TM1"/>
    <property type="match status" value="1"/>
</dbReference>
<dbReference type="InterPro" id="IPR035906">
    <property type="entry name" value="MetI-like_sf"/>
</dbReference>
<keyword evidence="3 8" id="KW-0813">Transport</keyword>
<dbReference type="GO" id="GO:0043190">
    <property type="term" value="C:ATP-binding cassette (ABC) transporter complex"/>
    <property type="evidence" value="ECO:0007669"/>
    <property type="project" value="InterPro"/>
</dbReference>
<dbReference type="NCBIfam" id="TIGR01726">
    <property type="entry name" value="HEQRo_perm_3TM"/>
    <property type="match status" value="1"/>
</dbReference>
<dbReference type="InterPro" id="IPR043429">
    <property type="entry name" value="ArtM/GltK/GlnP/TcyL/YhdX-like"/>
</dbReference>
<dbReference type="PANTHER" id="PTHR30614:SF42">
    <property type="entry name" value="GLUTAMATE_ASPARTATE IMPORT PERMEASE PROTEIN GLTJ"/>
    <property type="match status" value="1"/>
</dbReference>
<evidence type="ECO:0000313" key="11">
    <source>
        <dbReference type="Proteomes" id="UP001156140"/>
    </source>
</evidence>
<evidence type="ECO:0000256" key="2">
    <source>
        <dbReference type="ARBA" id="ARBA00010072"/>
    </source>
</evidence>
<dbReference type="Gene3D" id="1.10.3720.10">
    <property type="entry name" value="MetI-like"/>
    <property type="match status" value="1"/>
</dbReference>
<gene>
    <name evidence="10" type="ORF">ML536_18225</name>
</gene>
<keyword evidence="11" id="KW-1185">Reference proteome</keyword>
<dbReference type="InterPro" id="IPR010065">
    <property type="entry name" value="AA_ABC_transptr_permease_3TM"/>
</dbReference>
<dbReference type="SUPFAM" id="SSF161098">
    <property type="entry name" value="MetI-like"/>
    <property type="match status" value="1"/>
</dbReference>
<dbReference type="PANTHER" id="PTHR30614">
    <property type="entry name" value="MEMBRANE COMPONENT OF AMINO ACID ABC TRANSPORTER"/>
    <property type="match status" value="1"/>
</dbReference>
<evidence type="ECO:0000256" key="3">
    <source>
        <dbReference type="ARBA" id="ARBA00022448"/>
    </source>
</evidence>
<evidence type="ECO:0000313" key="10">
    <source>
        <dbReference type="EMBL" id="MCI0128774.1"/>
    </source>
</evidence>
<evidence type="ECO:0000256" key="5">
    <source>
        <dbReference type="ARBA" id="ARBA00022692"/>
    </source>
</evidence>
<comment type="subcellular location">
    <subcellularLocation>
        <location evidence="1">Cell inner membrane</location>
        <topology evidence="1">Multi-pass membrane protein</topology>
    </subcellularLocation>
    <subcellularLocation>
        <location evidence="8">Cell membrane</location>
        <topology evidence="8">Multi-pass membrane protein</topology>
    </subcellularLocation>
</comment>
<dbReference type="AlphaFoldDB" id="A0AA41UES5"/>
<name>A0AA41UES5_9HYPH</name>
<evidence type="ECO:0000256" key="8">
    <source>
        <dbReference type="RuleBase" id="RU363032"/>
    </source>
</evidence>
<accession>A0AA41UES5</accession>
<proteinExistence type="inferred from homology"/>
<evidence type="ECO:0000256" key="1">
    <source>
        <dbReference type="ARBA" id="ARBA00004429"/>
    </source>
</evidence>
<keyword evidence="6 8" id="KW-1133">Transmembrane helix</keyword>
<evidence type="ECO:0000256" key="6">
    <source>
        <dbReference type="ARBA" id="ARBA00022989"/>
    </source>
</evidence>
<feature type="domain" description="ABC transmembrane type-1" evidence="9">
    <location>
        <begin position="29"/>
        <end position="227"/>
    </location>
</feature>
<keyword evidence="7 8" id="KW-0472">Membrane</keyword>
<keyword evidence="4" id="KW-1003">Cell membrane</keyword>
<feature type="transmembrane region" description="Helical" evidence="8">
    <location>
        <begin position="201"/>
        <end position="226"/>
    </location>
</feature>
<protein>
    <submittedName>
        <fullName evidence="10">Amino acid ABC transporter permease</fullName>
    </submittedName>
</protein>
<dbReference type="GO" id="GO:0022857">
    <property type="term" value="F:transmembrane transporter activity"/>
    <property type="evidence" value="ECO:0007669"/>
    <property type="project" value="InterPro"/>
</dbReference>
<evidence type="ECO:0000256" key="4">
    <source>
        <dbReference type="ARBA" id="ARBA00022475"/>
    </source>
</evidence>
<feature type="transmembrane region" description="Helical" evidence="8">
    <location>
        <begin position="29"/>
        <end position="50"/>
    </location>
</feature>
<comment type="caution">
    <text evidence="10">The sequence shown here is derived from an EMBL/GenBank/DDBJ whole genome shotgun (WGS) entry which is preliminary data.</text>
</comment>
<dbReference type="InterPro" id="IPR000515">
    <property type="entry name" value="MetI-like"/>
</dbReference>
<evidence type="ECO:0000259" key="9">
    <source>
        <dbReference type="PROSITE" id="PS50928"/>
    </source>
</evidence>
<comment type="similarity">
    <text evidence="2">Belongs to the binding-protein-dependent transport system permease family. HisMQ subfamily.</text>
</comment>
<dbReference type="EMBL" id="JALAZD010000003">
    <property type="protein sequence ID" value="MCI0128774.1"/>
    <property type="molecule type" value="Genomic_DNA"/>
</dbReference>
<dbReference type="Pfam" id="PF00528">
    <property type="entry name" value="BPD_transp_1"/>
    <property type="match status" value="1"/>
</dbReference>
<dbReference type="Proteomes" id="UP001156140">
    <property type="component" value="Unassembled WGS sequence"/>
</dbReference>